<feature type="binding site" evidence="10">
    <location>
        <position position="94"/>
    </location>
    <ligand>
        <name>Fe cation</name>
        <dbReference type="ChEBI" id="CHEBI:24875"/>
        <label>2</label>
    </ligand>
</feature>
<sequence>MKGKQNIIDALNGLLAAELAAMDQYFIHSEMYADWGFTKLYERIAHEFDDEKDHAKQLIERILFLEGKPDMHTRTPVRVGKDVEEMLDNDLQLEYEVGDALKDAIALCEKESDFQTRSVLLGLLADTEEDHAYWLEQQLRLIKMLGRENYLQAQI</sequence>
<dbReference type="GO" id="GO:0008199">
    <property type="term" value="F:ferric iron binding"/>
    <property type="evidence" value="ECO:0007669"/>
    <property type="project" value="InterPro"/>
</dbReference>
<dbReference type="Pfam" id="PF00210">
    <property type="entry name" value="Ferritin"/>
    <property type="match status" value="1"/>
</dbReference>
<dbReference type="NCBIfam" id="TIGR00754">
    <property type="entry name" value="bfr"/>
    <property type="match status" value="1"/>
</dbReference>
<dbReference type="STRING" id="48727.SAMN05192555_10388"/>
<evidence type="ECO:0000256" key="3">
    <source>
        <dbReference type="ARBA" id="ARBA00022448"/>
    </source>
</evidence>
<dbReference type="OrthoDB" id="9800505at2"/>
<comment type="function">
    <text evidence="9">Iron-storage protein, whose ferroxidase center binds Fe(2+), oxidizes it using dioxygen to Fe(3+), and participates in the subsequent Fe(3+) oxide mineral core formation within the central cavity of the BFR protein shell.</text>
</comment>
<evidence type="ECO:0000259" key="12">
    <source>
        <dbReference type="PROSITE" id="PS50905"/>
    </source>
</evidence>
<keyword evidence="6 9" id="KW-0408">Iron</keyword>
<protein>
    <recommendedName>
        <fullName evidence="9 11">Bacterioferritin</fullName>
        <ecNumber evidence="9">1.16.3.1</ecNumber>
    </recommendedName>
</protein>
<feature type="binding site" evidence="10">
    <location>
        <position position="50"/>
    </location>
    <ligand>
        <name>Fe cation</name>
        <dbReference type="ChEBI" id="CHEBI:24875"/>
        <label>3</label>
    </ligand>
</feature>
<dbReference type="InterPro" id="IPR009040">
    <property type="entry name" value="Ferritin-like_diiron"/>
</dbReference>
<accession>A0A1G9I7A1</accession>
<dbReference type="PROSITE" id="PS00549">
    <property type="entry name" value="BACTERIOFERRITIN"/>
    <property type="match status" value="1"/>
</dbReference>
<dbReference type="SUPFAM" id="SSF47240">
    <property type="entry name" value="Ferritin-like"/>
    <property type="match status" value="1"/>
</dbReference>
<keyword evidence="5" id="KW-0560">Oxidoreductase</keyword>
<dbReference type="GO" id="GO:0005829">
    <property type="term" value="C:cytosol"/>
    <property type="evidence" value="ECO:0007669"/>
    <property type="project" value="TreeGrafter"/>
</dbReference>
<comment type="similarity">
    <text evidence="1 9 11">Belongs to the bacterioferritin family.</text>
</comment>
<dbReference type="GO" id="GO:0004322">
    <property type="term" value="F:ferroxidase activity"/>
    <property type="evidence" value="ECO:0007669"/>
    <property type="project" value="UniProtKB-EC"/>
</dbReference>
<dbReference type="RefSeq" id="WP_089657376.1">
    <property type="nucleotide sequence ID" value="NZ_FNGH01000003.1"/>
</dbReference>
<dbReference type="GO" id="GO:0006826">
    <property type="term" value="P:iron ion transport"/>
    <property type="evidence" value="ECO:0007669"/>
    <property type="project" value="UniProtKB-KW"/>
</dbReference>
<dbReference type="PRINTS" id="PR00601">
    <property type="entry name" value="BACFERRITIN"/>
</dbReference>
<evidence type="ECO:0000256" key="2">
    <source>
        <dbReference type="ARBA" id="ARBA00022434"/>
    </source>
</evidence>
<evidence type="ECO:0000256" key="11">
    <source>
        <dbReference type="RuleBase" id="RU000623"/>
    </source>
</evidence>
<dbReference type="PROSITE" id="PS50905">
    <property type="entry name" value="FERRITIN_LIKE"/>
    <property type="match status" value="1"/>
</dbReference>
<dbReference type="AlphaFoldDB" id="A0A1G9I7A1"/>
<keyword evidence="7" id="KW-0406">Ion transport</keyword>
<evidence type="ECO:0000256" key="10">
    <source>
        <dbReference type="PIRSR" id="PIRSR002560-1"/>
    </source>
</evidence>
<feature type="binding site" evidence="10">
    <location>
        <position position="128"/>
    </location>
    <ligand>
        <name>Fe cation</name>
        <dbReference type="ChEBI" id="CHEBI:24875"/>
        <label>2</label>
    </ligand>
</feature>
<dbReference type="Proteomes" id="UP000199107">
    <property type="component" value="Unassembled WGS sequence"/>
</dbReference>
<dbReference type="GO" id="GO:0020037">
    <property type="term" value="F:heme binding"/>
    <property type="evidence" value="ECO:0007669"/>
    <property type="project" value="TreeGrafter"/>
</dbReference>
<comment type="catalytic activity">
    <reaction evidence="9">
        <text>4 Fe(2+) + O2 + 4 H(+) = 4 Fe(3+) + 2 H2O</text>
        <dbReference type="Rhea" id="RHEA:11148"/>
        <dbReference type="ChEBI" id="CHEBI:15377"/>
        <dbReference type="ChEBI" id="CHEBI:15378"/>
        <dbReference type="ChEBI" id="CHEBI:15379"/>
        <dbReference type="ChEBI" id="CHEBI:29033"/>
        <dbReference type="ChEBI" id="CHEBI:29034"/>
        <dbReference type="EC" id="1.16.3.1"/>
    </reaction>
</comment>
<dbReference type="GO" id="GO:0006879">
    <property type="term" value="P:intracellular iron ion homeostasis"/>
    <property type="evidence" value="ECO:0007669"/>
    <property type="project" value="UniProtKB-KW"/>
</dbReference>
<keyword evidence="3" id="KW-0813">Transport</keyword>
<dbReference type="PANTHER" id="PTHR30295:SF9">
    <property type="entry name" value="BACTERIOFERRITIN"/>
    <property type="match status" value="1"/>
</dbReference>
<dbReference type="PIRSF" id="PIRSF002560">
    <property type="entry name" value="Bacterioferritin"/>
    <property type="match status" value="1"/>
</dbReference>
<proteinExistence type="inferred from homology"/>
<dbReference type="Gene3D" id="1.20.1260.10">
    <property type="match status" value="1"/>
</dbReference>
<feature type="binding site" evidence="10">
    <location>
        <position position="54"/>
    </location>
    <ligand>
        <name>Fe cation</name>
        <dbReference type="ChEBI" id="CHEBI:24875"/>
        <label>1</label>
    </ligand>
</feature>
<dbReference type="EC" id="1.16.3.1" evidence="9"/>
<keyword evidence="14" id="KW-1185">Reference proteome</keyword>
<dbReference type="InterPro" id="IPR009078">
    <property type="entry name" value="Ferritin-like_SF"/>
</dbReference>
<dbReference type="EMBL" id="FNGH01000003">
    <property type="protein sequence ID" value="SDL21150.1"/>
    <property type="molecule type" value="Genomic_DNA"/>
</dbReference>
<keyword evidence="2 9" id="KW-0409">Iron storage</keyword>
<dbReference type="InterPro" id="IPR002024">
    <property type="entry name" value="Bacterioferritin"/>
</dbReference>
<dbReference type="CDD" id="cd00907">
    <property type="entry name" value="Bacterioferritin"/>
    <property type="match status" value="1"/>
</dbReference>
<feature type="binding site" evidence="10">
    <location>
        <position position="131"/>
    </location>
    <ligand>
        <name>Fe cation</name>
        <dbReference type="ChEBI" id="CHEBI:24875"/>
        <label>2</label>
    </ligand>
</feature>
<dbReference type="InterPro" id="IPR012347">
    <property type="entry name" value="Ferritin-like"/>
</dbReference>
<evidence type="ECO:0000256" key="8">
    <source>
        <dbReference type="ARBA" id="ARBA00036243"/>
    </source>
</evidence>
<feature type="binding site" evidence="10">
    <location>
        <position position="46"/>
    </location>
    <ligand>
        <name>Fe cation</name>
        <dbReference type="ChEBI" id="CHEBI:24875"/>
        <label>3</label>
    </ligand>
</feature>
<evidence type="ECO:0000256" key="1">
    <source>
        <dbReference type="ARBA" id="ARBA00008093"/>
    </source>
</evidence>
<dbReference type="PANTHER" id="PTHR30295">
    <property type="entry name" value="BACTERIOFERRITIN"/>
    <property type="match status" value="1"/>
</dbReference>
<keyword evidence="9 10" id="KW-0479">Metal-binding</keyword>
<feature type="binding site" evidence="10">
    <location>
        <position position="51"/>
    </location>
    <ligand>
        <name>Fe cation</name>
        <dbReference type="ChEBI" id="CHEBI:24875"/>
        <label>1</label>
    </ligand>
</feature>
<evidence type="ECO:0000313" key="13">
    <source>
        <dbReference type="EMBL" id="SDL21150.1"/>
    </source>
</evidence>
<keyword evidence="4" id="KW-0410">Iron transport</keyword>
<evidence type="ECO:0000256" key="5">
    <source>
        <dbReference type="ARBA" id="ARBA00023002"/>
    </source>
</evidence>
<comment type="catalytic activity">
    <reaction evidence="8">
        <text>Fe(2+)(in) = Fe(2+)(out)</text>
        <dbReference type="Rhea" id="RHEA:28486"/>
        <dbReference type="ChEBI" id="CHEBI:29033"/>
    </reaction>
</comment>
<dbReference type="InterPro" id="IPR008331">
    <property type="entry name" value="Ferritin_DPS_dom"/>
</dbReference>
<evidence type="ECO:0000313" key="14">
    <source>
        <dbReference type="Proteomes" id="UP000199107"/>
    </source>
</evidence>
<feature type="domain" description="Ferritin-like diiron" evidence="12">
    <location>
        <begin position="1"/>
        <end position="146"/>
    </location>
</feature>
<evidence type="ECO:0000256" key="9">
    <source>
        <dbReference type="PIRNR" id="PIRNR002560"/>
    </source>
</evidence>
<evidence type="ECO:0000256" key="4">
    <source>
        <dbReference type="ARBA" id="ARBA00022496"/>
    </source>
</evidence>
<feature type="binding site" evidence="10">
    <location>
        <position position="128"/>
    </location>
    <ligand>
        <name>Fe cation</name>
        <dbReference type="ChEBI" id="CHEBI:24875"/>
        <label>1</label>
    </ligand>
</feature>
<keyword evidence="11" id="KW-0349">Heme</keyword>
<feature type="binding site" evidence="10">
    <location>
        <position position="51"/>
    </location>
    <ligand>
        <name>Fe cation</name>
        <dbReference type="ChEBI" id="CHEBI:24875"/>
        <label>2</label>
    </ligand>
</feature>
<evidence type="ECO:0000256" key="6">
    <source>
        <dbReference type="ARBA" id="ARBA00023004"/>
    </source>
</evidence>
<feature type="binding site" evidence="10">
    <location>
        <position position="18"/>
    </location>
    <ligand>
        <name>Fe cation</name>
        <dbReference type="ChEBI" id="CHEBI:24875"/>
        <label>1</label>
    </ligand>
</feature>
<reference evidence="14" key="1">
    <citation type="submission" date="2016-10" db="EMBL/GenBank/DDBJ databases">
        <authorList>
            <person name="Varghese N."/>
            <person name="Submissions S."/>
        </authorList>
    </citation>
    <scope>NUCLEOTIDE SEQUENCE [LARGE SCALE GENOMIC DNA]</scope>
    <source>
        <strain evidence="14">AAP</strain>
    </source>
</reference>
<name>A0A1G9I7A1_9GAMM</name>
<organism evidence="13 14">
    <name type="scientific">Franzmannia pantelleriensis</name>
    <dbReference type="NCBI Taxonomy" id="48727"/>
    <lineage>
        <taxon>Bacteria</taxon>
        <taxon>Pseudomonadati</taxon>
        <taxon>Pseudomonadota</taxon>
        <taxon>Gammaproteobacteria</taxon>
        <taxon>Oceanospirillales</taxon>
        <taxon>Halomonadaceae</taxon>
        <taxon>Franzmannia</taxon>
    </lineage>
</organism>
<gene>
    <name evidence="13" type="ORF">SAMN05192555_10388</name>
</gene>
<evidence type="ECO:0000256" key="7">
    <source>
        <dbReference type="ARBA" id="ARBA00023065"/>
    </source>
</evidence>